<comment type="caution">
    <text evidence="2">The sequence shown here is derived from an EMBL/GenBank/DDBJ whole genome shotgun (WGS) entry which is preliminary data.</text>
</comment>
<name>A0A4R6JNL0_9ACTN</name>
<gene>
    <name evidence="2" type="ORF">C8E87_0563</name>
</gene>
<sequence length="108" mass="11759">MSTASDEAIDDAELHSFLTKLNAWADALPPGEKALLRLVLERSAGRGPDRDEGIDFTFPAEQGLDEVVGPFLRELVEAGALQAPSATGDRKPEPDRWQKSSEPWKKSG</sequence>
<dbReference type="RefSeq" id="WP_133871655.1">
    <property type="nucleotide sequence ID" value="NZ_BOMD01000072.1"/>
</dbReference>
<dbReference type="Proteomes" id="UP000294901">
    <property type="component" value="Unassembled WGS sequence"/>
</dbReference>
<accession>A0A4R6JNL0</accession>
<evidence type="ECO:0000313" key="2">
    <source>
        <dbReference type="EMBL" id="TDO36971.1"/>
    </source>
</evidence>
<organism evidence="2 3">
    <name type="scientific">Paractinoplanes brasiliensis</name>
    <dbReference type="NCBI Taxonomy" id="52695"/>
    <lineage>
        <taxon>Bacteria</taxon>
        <taxon>Bacillati</taxon>
        <taxon>Actinomycetota</taxon>
        <taxon>Actinomycetes</taxon>
        <taxon>Micromonosporales</taxon>
        <taxon>Micromonosporaceae</taxon>
        <taxon>Paractinoplanes</taxon>
    </lineage>
</organism>
<evidence type="ECO:0000256" key="1">
    <source>
        <dbReference type="SAM" id="MobiDB-lite"/>
    </source>
</evidence>
<dbReference type="AlphaFoldDB" id="A0A4R6JNL0"/>
<proteinExistence type="predicted"/>
<keyword evidence="3" id="KW-1185">Reference proteome</keyword>
<reference evidence="2 3" key="1">
    <citation type="submission" date="2019-03" db="EMBL/GenBank/DDBJ databases">
        <title>Sequencing the genomes of 1000 actinobacteria strains.</title>
        <authorList>
            <person name="Klenk H.-P."/>
        </authorList>
    </citation>
    <scope>NUCLEOTIDE SEQUENCE [LARGE SCALE GENOMIC DNA]</scope>
    <source>
        <strain evidence="2 3">DSM 43805</strain>
    </source>
</reference>
<feature type="compositionally biased region" description="Basic and acidic residues" evidence="1">
    <location>
        <begin position="88"/>
        <end position="108"/>
    </location>
</feature>
<evidence type="ECO:0000313" key="3">
    <source>
        <dbReference type="Proteomes" id="UP000294901"/>
    </source>
</evidence>
<feature type="region of interest" description="Disordered" evidence="1">
    <location>
        <begin position="80"/>
        <end position="108"/>
    </location>
</feature>
<protein>
    <submittedName>
        <fullName evidence="2">Uncharacterized protein</fullName>
    </submittedName>
</protein>
<dbReference type="EMBL" id="SNWR01000001">
    <property type="protein sequence ID" value="TDO36971.1"/>
    <property type="molecule type" value="Genomic_DNA"/>
</dbReference>